<reference evidence="1 2" key="1">
    <citation type="journal article" date="2021" name="Sci. Rep.">
        <title>The distribution of antibiotic resistance genes in chicken gut microbiota commensals.</title>
        <authorList>
            <person name="Juricova H."/>
            <person name="Matiasovicova J."/>
            <person name="Kubasova T."/>
            <person name="Cejkova D."/>
            <person name="Rychlik I."/>
        </authorList>
    </citation>
    <scope>NUCLEOTIDE SEQUENCE [LARGE SCALE GENOMIC DNA]</scope>
    <source>
        <strain evidence="1 2">An537</strain>
    </source>
</reference>
<dbReference type="EMBL" id="JACJLA010000012">
    <property type="protein sequence ID" value="MBM6913128.1"/>
    <property type="molecule type" value="Genomic_DNA"/>
</dbReference>
<evidence type="ECO:0000313" key="1">
    <source>
        <dbReference type="EMBL" id="MBM6913128.1"/>
    </source>
</evidence>
<protein>
    <submittedName>
        <fullName evidence="1">Uncharacterized protein</fullName>
    </submittedName>
</protein>
<evidence type="ECO:0000313" key="2">
    <source>
        <dbReference type="Proteomes" id="UP000707138"/>
    </source>
</evidence>
<comment type="caution">
    <text evidence="1">The sequence shown here is derived from an EMBL/GenBank/DDBJ whole genome shotgun (WGS) entry which is preliminary data.</text>
</comment>
<dbReference type="Proteomes" id="UP000707138">
    <property type="component" value="Unassembled WGS sequence"/>
</dbReference>
<keyword evidence="2" id="KW-1185">Reference proteome</keyword>
<dbReference type="RefSeq" id="WP_205088108.1">
    <property type="nucleotide sequence ID" value="NZ_CALXQD010000008.1"/>
</dbReference>
<gene>
    <name evidence="1" type="ORF">H6A01_07330</name>
</gene>
<sequence length="128" mass="14130">MIDTAKYSKYFAKYFWKDTATVSRSGKDYDDIGAVTYGDRVICEGVPCHLAMQSMNALTATDTPRALITATELVLCLSPEYDIVAGDMVTVTTYTGQRYELFAADAFKYGTHQEVRLTKEGDANGISL</sequence>
<name>A0ABS2GI85_9FIRM</name>
<accession>A0ABS2GI85</accession>
<organism evidence="1 2">
    <name type="scientific">Veillonella magna</name>
    <dbReference type="NCBI Taxonomy" id="464322"/>
    <lineage>
        <taxon>Bacteria</taxon>
        <taxon>Bacillati</taxon>
        <taxon>Bacillota</taxon>
        <taxon>Negativicutes</taxon>
        <taxon>Veillonellales</taxon>
        <taxon>Veillonellaceae</taxon>
        <taxon>Veillonella</taxon>
    </lineage>
</organism>
<proteinExistence type="predicted"/>